<organism evidence="1 2">
    <name type="scientific">Brucella lupini</name>
    <dbReference type="NCBI Taxonomy" id="255457"/>
    <lineage>
        <taxon>Bacteria</taxon>
        <taxon>Pseudomonadati</taxon>
        <taxon>Pseudomonadota</taxon>
        <taxon>Alphaproteobacteria</taxon>
        <taxon>Hyphomicrobiales</taxon>
        <taxon>Brucellaceae</taxon>
        <taxon>Brucella/Ochrobactrum group</taxon>
        <taxon>Brucella</taxon>
    </lineage>
</organism>
<accession>A0A256GHM6</accession>
<evidence type="ECO:0000313" key="1">
    <source>
        <dbReference type="EMBL" id="OYR26655.1"/>
    </source>
</evidence>
<sequence length="41" mass="4673">MATGIKSPEADEQVRENVMKTNFWSAYLIQSDRETLQISNA</sequence>
<dbReference type="EMBL" id="NNRN01000054">
    <property type="protein sequence ID" value="OYR26655.1"/>
    <property type="molecule type" value="Genomic_DNA"/>
</dbReference>
<proteinExistence type="predicted"/>
<dbReference type="Proteomes" id="UP000216363">
    <property type="component" value="Unassembled WGS sequence"/>
</dbReference>
<reference evidence="1 2" key="1">
    <citation type="submission" date="2017-07" db="EMBL/GenBank/DDBJ databases">
        <title>Draft genome of Ochrobactrum lupini type strain LUP21.</title>
        <authorList>
            <person name="Krzyzanowska D.M."/>
            <person name="Jafra S."/>
        </authorList>
    </citation>
    <scope>NUCLEOTIDE SEQUENCE [LARGE SCALE GENOMIC DNA]</scope>
    <source>
        <strain evidence="1 2">LUP21</strain>
    </source>
</reference>
<evidence type="ECO:0000313" key="2">
    <source>
        <dbReference type="Proteomes" id="UP000216363"/>
    </source>
</evidence>
<name>A0A256GHM6_9HYPH</name>
<protein>
    <submittedName>
        <fullName evidence="1">Uncharacterized protein</fullName>
    </submittedName>
</protein>
<gene>
    <name evidence="1" type="ORF">CES86_3584</name>
</gene>
<comment type="caution">
    <text evidence="1">The sequence shown here is derived from an EMBL/GenBank/DDBJ whole genome shotgun (WGS) entry which is preliminary data.</text>
</comment>
<dbReference type="AlphaFoldDB" id="A0A256GHM6"/>